<reference evidence="3" key="2">
    <citation type="submission" date="2019-09" db="UniProtKB">
        <authorList>
            <consortium name="WormBaseParasite"/>
        </authorList>
    </citation>
    <scope>IDENTIFICATION</scope>
</reference>
<accession>A0A3P8DUF8</accession>
<name>A0A183GTM8_HELPZ</name>
<dbReference type="EMBL" id="UZAH01039079">
    <property type="protein sequence ID" value="VDP55362.1"/>
    <property type="molecule type" value="Genomic_DNA"/>
</dbReference>
<dbReference type="WBParaSite" id="HPBE_0002604801-mRNA-1">
    <property type="protein sequence ID" value="HPBE_0002604801-mRNA-1"/>
    <property type="gene ID" value="HPBE_0002604801"/>
</dbReference>
<evidence type="ECO:0000313" key="1">
    <source>
        <dbReference type="EMBL" id="VDP55362.1"/>
    </source>
</evidence>
<gene>
    <name evidence="1" type="ORF">HPBE_LOCUS26047</name>
</gene>
<keyword evidence="2" id="KW-1185">Reference proteome</keyword>
<sequence length="67" mass="7931">MDRIRNDAIRQKFGVAPISDKMQEDRMRWYGHVLREKEDSVRKMGLKFEVSTLIWRWIGKGGVIAPK</sequence>
<dbReference type="OrthoDB" id="5800121at2759"/>
<protein>
    <submittedName>
        <fullName evidence="3">Transposase</fullName>
    </submittedName>
</protein>
<proteinExistence type="predicted"/>
<reference evidence="1 2" key="1">
    <citation type="submission" date="2018-11" db="EMBL/GenBank/DDBJ databases">
        <authorList>
            <consortium name="Pathogen Informatics"/>
        </authorList>
    </citation>
    <scope>NUCLEOTIDE SEQUENCE [LARGE SCALE GENOMIC DNA]</scope>
</reference>
<organism evidence="2 3">
    <name type="scientific">Heligmosomoides polygyrus</name>
    <name type="common">Parasitic roundworm</name>
    <dbReference type="NCBI Taxonomy" id="6339"/>
    <lineage>
        <taxon>Eukaryota</taxon>
        <taxon>Metazoa</taxon>
        <taxon>Ecdysozoa</taxon>
        <taxon>Nematoda</taxon>
        <taxon>Chromadorea</taxon>
        <taxon>Rhabditida</taxon>
        <taxon>Rhabditina</taxon>
        <taxon>Rhabditomorpha</taxon>
        <taxon>Strongyloidea</taxon>
        <taxon>Heligmosomidae</taxon>
        <taxon>Heligmosomoides</taxon>
    </lineage>
</organism>
<dbReference type="Proteomes" id="UP000050761">
    <property type="component" value="Unassembled WGS sequence"/>
</dbReference>
<dbReference type="AlphaFoldDB" id="A0A183GTM8"/>
<evidence type="ECO:0000313" key="2">
    <source>
        <dbReference type="Proteomes" id="UP000050761"/>
    </source>
</evidence>
<accession>A0A183GTM8</accession>
<evidence type="ECO:0000313" key="3">
    <source>
        <dbReference type="WBParaSite" id="HPBE_0002604801-mRNA-1"/>
    </source>
</evidence>